<evidence type="ECO:0000313" key="1">
    <source>
        <dbReference type="EMBL" id="ACU04577.1"/>
    </source>
</evidence>
<gene>
    <name evidence="1" type="ordered locus">Phep_2373</name>
</gene>
<dbReference type="KEGG" id="phe:Phep_2373"/>
<evidence type="ECO:0000313" key="2">
    <source>
        <dbReference type="Proteomes" id="UP000000852"/>
    </source>
</evidence>
<dbReference type="RefSeq" id="WP_015808189.1">
    <property type="nucleotide sequence ID" value="NC_013061.1"/>
</dbReference>
<name>C6XYU5_PEDHD</name>
<protein>
    <submittedName>
        <fullName evidence="1">Uncharacterized protein</fullName>
    </submittedName>
</protein>
<keyword evidence="2" id="KW-1185">Reference proteome</keyword>
<dbReference type="EMBL" id="CP001681">
    <property type="protein sequence ID" value="ACU04577.1"/>
    <property type="molecule type" value="Genomic_DNA"/>
</dbReference>
<reference evidence="1 2" key="1">
    <citation type="journal article" date="2009" name="Stand. Genomic Sci.">
        <title>Complete genome sequence of Pedobacter heparinus type strain (HIM 762-3).</title>
        <authorList>
            <person name="Han C."/>
            <person name="Spring S."/>
            <person name="Lapidus A."/>
            <person name="Del Rio T.G."/>
            <person name="Tice H."/>
            <person name="Copeland A."/>
            <person name="Cheng J.F."/>
            <person name="Lucas S."/>
            <person name="Chen F."/>
            <person name="Nolan M."/>
            <person name="Bruce D."/>
            <person name="Goodwin L."/>
            <person name="Pitluck S."/>
            <person name="Ivanova N."/>
            <person name="Mavromatis K."/>
            <person name="Mikhailova N."/>
            <person name="Pati A."/>
            <person name="Chen A."/>
            <person name="Palaniappan K."/>
            <person name="Land M."/>
            <person name="Hauser L."/>
            <person name="Chang Y.J."/>
            <person name="Jeffries C.C."/>
            <person name="Saunders E."/>
            <person name="Chertkov O."/>
            <person name="Brettin T."/>
            <person name="Goker M."/>
            <person name="Rohde M."/>
            <person name="Bristow J."/>
            <person name="Eisen J.A."/>
            <person name="Markowitz V."/>
            <person name="Hugenholtz P."/>
            <person name="Kyrpides N.C."/>
            <person name="Klenk H.P."/>
            <person name="Detter J.C."/>
        </authorList>
    </citation>
    <scope>NUCLEOTIDE SEQUENCE [LARGE SCALE GENOMIC DNA]</scope>
    <source>
        <strain evidence="2">ATCC 13125 / DSM 2366 / CIP 104194 / JCM 7457 / NBRC 12017 / NCIMB 9290 / NRRL B-14731 / HIM 762-3</strain>
    </source>
</reference>
<dbReference type="Proteomes" id="UP000000852">
    <property type="component" value="Chromosome"/>
</dbReference>
<accession>C6XYU5</accession>
<proteinExistence type="predicted"/>
<sequence>MSNLKSHTEPIEIKSISDLEQGDKIINLGKVLEIEESAEFYAIIILRMNQKQVFKFEKNTSLYLSKEVEPG</sequence>
<dbReference type="OrthoDB" id="771492at2"/>
<organism evidence="1 2">
    <name type="scientific">Pedobacter heparinus (strain ATCC 13125 / DSM 2366 / CIP 104194 / JCM 7457 / NBRC 12017 / NCIMB 9290 / NRRL B-14731 / HIM 762-3)</name>
    <dbReference type="NCBI Taxonomy" id="485917"/>
    <lineage>
        <taxon>Bacteria</taxon>
        <taxon>Pseudomonadati</taxon>
        <taxon>Bacteroidota</taxon>
        <taxon>Sphingobacteriia</taxon>
        <taxon>Sphingobacteriales</taxon>
        <taxon>Sphingobacteriaceae</taxon>
        <taxon>Pedobacter</taxon>
    </lineage>
</organism>
<dbReference type="HOGENOM" id="CLU_2736448_0_0_10"/>
<dbReference type="AlphaFoldDB" id="C6XYU5"/>